<comment type="caution">
    <text evidence="3">The sequence shown here is derived from an EMBL/GenBank/DDBJ whole genome shotgun (WGS) entry which is preliminary data.</text>
</comment>
<dbReference type="PROSITE" id="PS50164">
    <property type="entry name" value="GIY_YIG"/>
    <property type="match status" value="1"/>
</dbReference>
<accession>A0ABR7NF70</accession>
<proteinExistence type="inferred from homology"/>
<evidence type="ECO:0000313" key="3">
    <source>
        <dbReference type="EMBL" id="MBC8574840.1"/>
    </source>
</evidence>
<reference evidence="3 4" key="1">
    <citation type="submission" date="2020-08" db="EMBL/GenBank/DDBJ databases">
        <title>Genome public.</title>
        <authorList>
            <person name="Liu C."/>
            <person name="Sun Q."/>
        </authorList>
    </citation>
    <scope>NUCLEOTIDE SEQUENCE [LARGE SCALE GENOMIC DNA]</scope>
    <source>
        <strain evidence="3 4">BX1</strain>
    </source>
</reference>
<evidence type="ECO:0000256" key="1">
    <source>
        <dbReference type="ARBA" id="ARBA00007435"/>
    </source>
</evidence>
<comment type="similarity">
    <text evidence="1">Belongs to the UPF0213 family.</text>
</comment>
<dbReference type="InterPro" id="IPR035901">
    <property type="entry name" value="GIY-YIG_endonuc_sf"/>
</dbReference>
<keyword evidence="4" id="KW-1185">Reference proteome</keyword>
<evidence type="ECO:0000259" key="2">
    <source>
        <dbReference type="PROSITE" id="PS50164"/>
    </source>
</evidence>
<dbReference type="EMBL" id="JACRTB010000001">
    <property type="protein sequence ID" value="MBC8574840.1"/>
    <property type="molecule type" value="Genomic_DNA"/>
</dbReference>
<protein>
    <submittedName>
        <fullName evidence="3">GIY-YIG nuclease family protein</fullName>
    </submittedName>
</protein>
<dbReference type="InterPro" id="IPR050190">
    <property type="entry name" value="UPF0213_domain"/>
</dbReference>
<organism evidence="3 4">
    <name type="scientific">Yanshouia hominis</name>
    <dbReference type="NCBI Taxonomy" id="2763673"/>
    <lineage>
        <taxon>Bacteria</taxon>
        <taxon>Bacillati</taxon>
        <taxon>Bacillota</taxon>
        <taxon>Clostridia</taxon>
        <taxon>Eubacteriales</taxon>
        <taxon>Oscillospiraceae</taxon>
        <taxon>Yanshouia</taxon>
    </lineage>
</organism>
<sequence>MERTAYAYLLRCADGTLYAGWTWDPGARLEAHNRGRGAKYTRSRLPVRLAYVEACVGKSDAMRREAALKRLTRAEKLALCTGWEPGNAPDGGTF</sequence>
<dbReference type="Proteomes" id="UP000658131">
    <property type="component" value="Unassembled WGS sequence"/>
</dbReference>
<dbReference type="SUPFAM" id="SSF82771">
    <property type="entry name" value="GIY-YIG endonuclease"/>
    <property type="match status" value="1"/>
</dbReference>
<dbReference type="CDD" id="cd10456">
    <property type="entry name" value="GIY-YIG_UPF0213"/>
    <property type="match status" value="1"/>
</dbReference>
<dbReference type="Gene3D" id="3.40.1440.10">
    <property type="entry name" value="GIY-YIG endonuclease"/>
    <property type="match status" value="1"/>
</dbReference>
<dbReference type="PANTHER" id="PTHR34477">
    <property type="entry name" value="UPF0213 PROTEIN YHBQ"/>
    <property type="match status" value="1"/>
</dbReference>
<dbReference type="PANTHER" id="PTHR34477:SF1">
    <property type="entry name" value="UPF0213 PROTEIN YHBQ"/>
    <property type="match status" value="1"/>
</dbReference>
<dbReference type="Pfam" id="PF01541">
    <property type="entry name" value="GIY-YIG"/>
    <property type="match status" value="1"/>
</dbReference>
<evidence type="ECO:0000313" key="4">
    <source>
        <dbReference type="Proteomes" id="UP000658131"/>
    </source>
</evidence>
<dbReference type="RefSeq" id="WP_262398536.1">
    <property type="nucleotide sequence ID" value="NZ_JACRTB010000001.1"/>
</dbReference>
<name>A0ABR7NF70_9FIRM</name>
<dbReference type="InterPro" id="IPR000305">
    <property type="entry name" value="GIY-YIG_endonuc"/>
</dbReference>
<gene>
    <name evidence="3" type="ORF">H8717_00235</name>
</gene>
<feature type="domain" description="GIY-YIG" evidence="2">
    <location>
        <begin position="3"/>
        <end position="78"/>
    </location>
</feature>